<evidence type="ECO:0000259" key="1">
    <source>
        <dbReference type="PROSITE" id="PS51819"/>
    </source>
</evidence>
<reference evidence="2 3" key="1">
    <citation type="submission" date="2020-02" db="EMBL/GenBank/DDBJ databases">
        <authorList>
            <person name="Li X.-J."/>
            <person name="Han X.-M."/>
        </authorList>
    </citation>
    <scope>NUCLEOTIDE SEQUENCE [LARGE SCALE GENOMIC DNA]</scope>
    <source>
        <strain evidence="2 3">CCTCC AB 2017055</strain>
    </source>
</reference>
<dbReference type="Gene3D" id="3.10.180.10">
    <property type="entry name" value="2,3-Dihydroxybiphenyl 1,2-Dioxygenase, domain 1"/>
    <property type="match status" value="1"/>
</dbReference>
<dbReference type="InterPro" id="IPR029068">
    <property type="entry name" value="Glyas_Bleomycin-R_OHBP_Dase"/>
</dbReference>
<accession>A0A6L9SCL9</accession>
<evidence type="ECO:0000313" key="3">
    <source>
        <dbReference type="Proteomes" id="UP000475214"/>
    </source>
</evidence>
<sequence>MLANAPITTILPVTDMSRATAFYRDTLGLQDAGEAPDGSHAFRTTAGGSVQLLPAEAGAQTKHTVLTFEVTDMPAEIADLESRNVAFLDYDEPGLRTVDHVATLGDHRAAWFADTEGNVLCLHEKTAR</sequence>
<gene>
    <name evidence="2" type="ORF">G1H10_21855</name>
</gene>
<organism evidence="2 3">
    <name type="scientific">Phytoactinopolyspora halotolerans</name>
    <dbReference type="NCBI Taxonomy" id="1981512"/>
    <lineage>
        <taxon>Bacteria</taxon>
        <taxon>Bacillati</taxon>
        <taxon>Actinomycetota</taxon>
        <taxon>Actinomycetes</taxon>
        <taxon>Jiangellales</taxon>
        <taxon>Jiangellaceae</taxon>
        <taxon>Phytoactinopolyspora</taxon>
    </lineage>
</organism>
<dbReference type="SUPFAM" id="SSF54593">
    <property type="entry name" value="Glyoxalase/Bleomycin resistance protein/Dihydroxybiphenyl dioxygenase"/>
    <property type="match status" value="1"/>
</dbReference>
<keyword evidence="3" id="KW-1185">Reference proteome</keyword>
<dbReference type="Proteomes" id="UP000475214">
    <property type="component" value="Unassembled WGS sequence"/>
</dbReference>
<dbReference type="RefSeq" id="WP_163741730.1">
    <property type="nucleotide sequence ID" value="NZ_JAAGOA010000017.1"/>
</dbReference>
<dbReference type="PROSITE" id="PS51819">
    <property type="entry name" value="VOC"/>
    <property type="match status" value="1"/>
</dbReference>
<protein>
    <submittedName>
        <fullName evidence="2">VOC family protein</fullName>
    </submittedName>
</protein>
<feature type="domain" description="VOC" evidence="1">
    <location>
        <begin position="3"/>
        <end position="125"/>
    </location>
</feature>
<comment type="caution">
    <text evidence="2">The sequence shown here is derived from an EMBL/GenBank/DDBJ whole genome shotgun (WGS) entry which is preliminary data.</text>
</comment>
<proteinExistence type="predicted"/>
<dbReference type="InterPro" id="IPR037523">
    <property type="entry name" value="VOC_core"/>
</dbReference>
<evidence type="ECO:0000313" key="2">
    <source>
        <dbReference type="EMBL" id="NEE02813.1"/>
    </source>
</evidence>
<name>A0A6L9SCL9_9ACTN</name>
<dbReference type="EMBL" id="JAAGOA010000017">
    <property type="protein sequence ID" value="NEE02813.1"/>
    <property type="molecule type" value="Genomic_DNA"/>
</dbReference>
<dbReference type="InterPro" id="IPR004360">
    <property type="entry name" value="Glyas_Fos-R_dOase_dom"/>
</dbReference>
<dbReference type="AlphaFoldDB" id="A0A6L9SCL9"/>
<dbReference type="Pfam" id="PF00903">
    <property type="entry name" value="Glyoxalase"/>
    <property type="match status" value="1"/>
</dbReference>